<dbReference type="PATRIC" id="fig|1120928.5.peg.1523"/>
<dbReference type="Gene3D" id="2.30.110.10">
    <property type="entry name" value="Electron Transport, Fmn-binding Protein, Chain A"/>
    <property type="match status" value="1"/>
</dbReference>
<reference evidence="2 3" key="1">
    <citation type="submission" date="2013-10" db="EMBL/GenBank/DDBJ databases">
        <title>The Genome Sequence of Acinetobacter tjernbergiae CIP107465.</title>
        <authorList>
            <consortium name="The Broad Institute Genomics Platform"/>
            <consortium name="The Broad Institute Genome Sequencing Center for Infectious Disease"/>
            <person name="Cerqueira G."/>
            <person name="Feldgarden M."/>
            <person name="Courvalin P."/>
            <person name="Grillot-Courvalin C."/>
            <person name="Clermont D."/>
            <person name="Rocha E."/>
            <person name="Yoon E.-J."/>
            <person name="Nemec A."/>
            <person name="Young S.K."/>
            <person name="Zeng Q."/>
            <person name="Gargeya S."/>
            <person name="Fitzgerald M."/>
            <person name="Abouelleil A."/>
            <person name="Alvarado L."/>
            <person name="Berlin A.M."/>
            <person name="Chapman S.B."/>
            <person name="Gainer-Dewar J."/>
            <person name="Goldberg J."/>
            <person name="Gnerre S."/>
            <person name="Griggs A."/>
            <person name="Gujja S."/>
            <person name="Hansen M."/>
            <person name="Howarth C."/>
            <person name="Imamovic A."/>
            <person name="Ireland A."/>
            <person name="Larimer J."/>
            <person name="McCowan C."/>
            <person name="Murphy C."/>
            <person name="Pearson M."/>
            <person name="Poon T.W."/>
            <person name="Priest M."/>
            <person name="Roberts A."/>
            <person name="Saif S."/>
            <person name="Shea T."/>
            <person name="Sykes S."/>
            <person name="Wortman J."/>
            <person name="Nusbaum C."/>
            <person name="Birren B."/>
        </authorList>
    </citation>
    <scope>NUCLEOTIDE SEQUENCE [LARGE SCALE GENOMIC DNA]</scope>
    <source>
        <strain evidence="2 3">CIP 107465</strain>
    </source>
</reference>
<comment type="caution">
    <text evidence="2">The sequence shown here is derived from an EMBL/GenBank/DDBJ whole genome shotgun (WGS) entry which is preliminary data.</text>
</comment>
<organism evidence="2 3">
    <name type="scientific">Acinetobacter tjernbergiae DSM 14971 = CIP 107465</name>
    <dbReference type="NCBI Taxonomy" id="1120928"/>
    <lineage>
        <taxon>Bacteria</taxon>
        <taxon>Pseudomonadati</taxon>
        <taxon>Pseudomonadota</taxon>
        <taxon>Gammaproteobacteria</taxon>
        <taxon>Moraxellales</taxon>
        <taxon>Moraxellaceae</taxon>
        <taxon>Acinetobacter</taxon>
    </lineage>
</organism>
<dbReference type="Pfam" id="PF01243">
    <property type="entry name" value="PNPOx_N"/>
    <property type="match status" value="1"/>
</dbReference>
<proteinExistence type="predicted"/>
<dbReference type="AlphaFoldDB" id="V2V576"/>
<name>V2V576_9GAMM</name>
<dbReference type="EMBL" id="AYEV01000012">
    <property type="protein sequence ID" value="ESK56060.1"/>
    <property type="molecule type" value="Genomic_DNA"/>
</dbReference>
<accession>V2V576</accession>
<dbReference type="eggNOG" id="COG3576">
    <property type="taxonomic scope" value="Bacteria"/>
</dbReference>
<gene>
    <name evidence="2" type="ORF">F990_01492</name>
</gene>
<keyword evidence="3" id="KW-1185">Reference proteome</keyword>
<dbReference type="InterPro" id="IPR012349">
    <property type="entry name" value="Split_barrel_FMN-bd"/>
</dbReference>
<dbReference type="OrthoDB" id="1161330at2"/>
<sequence length="174" mass="20259">MISEKDWKNIQQVFKAAQKASLHSSIATVDQFGQPSITPIGTVFLNTDQTGYFFDTFTEKLRTNLDQNSKACIQAINSSKWFWLSSLIQGSFTDFPGVRLQGSFTDFPGVRLYVEIGDLRLASREERFAIDRRIQPLQWTKGSQLIWSEFTHVRDIKINEFRWIKYPKMMEHLI</sequence>
<dbReference type="RefSeq" id="WP_018679283.1">
    <property type="nucleotide sequence ID" value="NZ_AYEV01000012.1"/>
</dbReference>
<dbReference type="Proteomes" id="UP000017404">
    <property type="component" value="Unassembled WGS sequence"/>
</dbReference>
<evidence type="ECO:0000313" key="3">
    <source>
        <dbReference type="Proteomes" id="UP000017404"/>
    </source>
</evidence>
<protein>
    <recommendedName>
        <fullName evidence="1">Pyridoxamine 5'-phosphate oxidase N-terminal domain-containing protein</fullName>
    </recommendedName>
</protein>
<dbReference type="SUPFAM" id="SSF50475">
    <property type="entry name" value="FMN-binding split barrel"/>
    <property type="match status" value="1"/>
</dbReference>
<evidence type="ECO:0000313" key="2">
    <source>
        <dbReference type="EMBL" id="ESK56060.1"/>
    </source>
</evidence>
<evidence type="ECO:0000259" key="1">
    <source>
        <dbReference type="Pfam" id="PF01243"/>
    </source>
</evidence>
<feature type="domain" description="Pyridoxamine 5'-phosphate oxidase N-terminal" evidence="1">
    <location>
        <begin position="24"/>
        <end position="103"/>
    </location>
</feature>
<dbReference type="InterPro" id="IPR011576">
    <property type="entry name" value="Pyridox_Oxase_N"/>
</dbReference>